<feature type="non-terminal residue" evidence="1">
    <location>
        <position position="42"/>
    </location>
</feature>
<protein>
    <submittedName>
        <fullName evidence="1">Uncharacterized protein</fullName>
    </submittedName>
</protein>
<gene>
    <name evidence="1" type="ORF">OXX778_LOCUS15614</name>
</gene>
<reference evidence="1" key="1">
    <citation type="submission" date="2021-02" db="EMBL/GenBank/DDBJ databases">
        <authorList>
            <person name="Nowell W R."/>
        </authorList>
    </citation>
    <scope>NUCLEOTIDE SEQUENCE</scope>
    <source>
        <strain evidence="1">Ploen Becks lab</strain>
    </source>
</reference>
<sequence length="42" mass="4938">MICKDYSQLSDIFLKNLNLEGVKPMFNANAWKEFKAIFDLKL</sequence>
<dbReference type="AlphaFoldDB" id="A0A814FMA4"/>
<name>A0A814FMA4_9BILA</name>
<dbReference type="Proteomes" id="UP000663879">
    <property type="component" value="Unassembled WGS sequence"/>
</dbReference>
<keyword evidence="2" id="KW-1185">Reference proteome</keyword>
<proteinExistence type="predicted"/>
<evidence type="ECO:0000313" key="2">
    <source>
        <dbReference type="Proteomes" id="UP000663879"/>
    </source>
</evidence>
<evidence type="ECO:0000313" key="1">
    <source>
        <dbReference type="EMBL" id="CAF0984854.1"/>
    </source>
</evidence>
<accession>A0A814FMA4</accession>
<dbReference type="EMBL" id="CAJNOC010003490">
    <property type="protein sequence ID" value="CAF0984854.1"/>
    <property type="molecule type" value="Genomic_DNA"/>
</dbReference>
<organism evidence="1 2">
    <name type="scientific">Brachionus calyciflorus</name>
    <dbReference type="NCBI Taxonomy" id="104777"/>
    <lineage>
        <taxon>Eukaryota</taxon>
        <taxon>Metazoa</taxon>
        <taxon>Spiralia</taxon>
        <taxon>Gnathifera</taxon>
        <taxon>Rotifera</taxon>
        <taxon>Eurotatoria</taxon>
        <taxon>Monogononta</taxon>
        <taxon>Pseudotrocha</taxon>
        <taxon>Ploima</taxon>
        <taxon>Brachionidae</taxon>
        <taxon>Brachionus</taxon>
    </lineage>
</organism>
<comment type="caution">
    <text evidence="1">The sequence shown here is derived from an EMBL/GenBank/DDBJ whole genome shotgun (WGS) entry which is preliminary data.</text>
</comment>